<evidence type="ECO:0000313" key="2">
    <source>
        <dbReference type="Proteomes" id="UP000324222"/>
    </source>
</evidence>
<gene>
    <name evidence="1" type="ORF">E2C01_070302</name>
</gene>
<organism evidence="1 2">
    <name type="scientific">Portunus trituberculatus</name>
    <name type="common">Swimming crab</name>
    <name type="synonym">Neptunus trituberculatus</name>
    <dbReference type="NCBI Taxonomy" id="210409"/>
    <lineage>
        <taxon>Eukaryota</taxon>
        <taxon>Metazoa</taxon>
        <taxon>Ecdysozoa</taxon>
        <taxon>Arthropoda</taxon>
        <taxon>Crustacea</taxon>
        <taxon>Multicrustacea</taxon>
        <taxon>Malacostraca</taxon>
        <taxon>Eumalacostraca</taxon>
        <taxon>Eucarida</taxon>
        <taxon>Decapoda</taxon>
        <taxon>Pleocyemata</taxon>
        <taxon>Brachyura</taxon>
        <taxon>Eubrachyura</taxon>
        <taxon>Portunoidea</taxon>
        <taxon>Portunidae</taxon>
        <taxon>Portuninae</taxon>
        <taxon>Portunus</taxon>
    </lineage>
</organism>
<accession>A0A5B7I0Y1</accession>
<name>A0A5B7I0Y1_PORTR</name>
<dbReference type="EMBL" id="VSRR010042119">
    <property type="protein sequence ID" value="MPC75903.1"/>
    <property type="molecule type" value="Genomic_DNA"/>
</dbReference>
<keyword evidence="2" id="KW-1185">Reference proteome</keyword>
<dbReference type="Proteomes" id="UP000324222">
    <property type="component" value="Unassembled WGS sequence"/>
</dbReference>
<reference evidence="1 2" key="1">
    <citation type="submission" date="2019-05" db="EMBL/GenBank/DDBJ databases">
        <title>Another draft genome of Portunus trituberculatus and its Hox gene families provides insights of decapod evolution.</title>
        <authorList>
            <person name="Jeong J.-H."/>
            <person name="Song I."/>
            <person name="Kim S."/>
            <person name="Choi T."/>
            <person name="Kim D."/>
            <person name="Ryu S."/>
            <person name="Kim W."/>
        </authorList>
    </citation>
    <scope>NUCLEOTIDE SEQUENCE [LARGE SCALE GENOMIC DNA]</scope>
    <source>
        <tissue evidence="1">Muscle</tissue>
    </source>
</reference>
<evidence type="ECO:0000313" key="1">
    <source>
        <dbReference type="EMBL" id="MPC75903.1"/>
    </source>
</evidence>
<sequence>MGEITTSTIPQWTYSHVRDRRAKTLLARLRIGHMYLTQRYLLTRDPQPYCDDCLVLLTVRHLLVECPSLIELRHRYLYRCRGSDSGVYYLPKVFGPACLAPGHDVYRYLGEAGLLSNRRYMTYVVAAPKSKTIHLSILPSFTSWVRRCHCYTSTFFKENGVMIVLYLF</sequence>
<protein>
    <submittedName>
        <fullName evidence="1">Uncharacterized protein</fullName>
    </submittedName>
</protein>
<dbReference type="AlphaFoldDB" id="A0A5B7I0Y1"/>
<comment type="caution">
    <text evidence="1">The sequence shown here is derived from an EMBL/GenBank/DDBJ whole genome shotgun (WGS) entry which is preliminary data.</text>
</comment>
<proteinExistence type="predicted"/>